<proteinExistence type="predicted"/>
<dbReference type="RefSeq" id="WP_408329201.1">
    <property type="nucleotide sequence ID" value="NZ_JAQQFH010000008.1"/>
</dbReference>
<evidence type="ECO:0000313" key="3">
    <source>
        <dbReference type="Proteomes" id="UP001629249"/>
    </source>
</evidence>
<evidence type="ECO:0000256" key="1">
    <source>
        <dbReference type="SAM" id="MobiDB-lite"/>
    </source>
</evidence>
<feature type="region of interest" description="Disordered" evidence="1">
    <location>
        <begin position="73"/>
        <end position="96"/>
    </location>
</feature>
<gene>
    <name evidence="2" type="ORF">PQR66_19480</name>
</gene>
<reference evidence="2 3" key="1">
    <citation type="journal article" date="2024" name="Chem. Sci.">
        <title>Discovery of megapolipeptins by genome mining of a Burkholderiales bacteria collection.</title>
        <authorList>
            <person name="Paulo B.S."/>
            <person name="Recchia M.J.J."/>
            <person name="Lee S."/>
            <person name="Fergusson C.H."/>
            <person name="Romanowski S.B."/>
            <person name="Hernandez A."/>
            <person name="Krull N."/>
            <person name="Liu D.Y."/>
            <person name="Cavanagh H."/>
            <person name="Bos A."/>
            <person name="Gray C.A."/>
            <person name="Murphy B.T."/>
            <person name="Linington R.G."/>
            <person name="Eustaquio A.S."/>
        </authorList>
    </citation>
    <scope>NUCLEOTIDE SEQUENCE [LARGE SCALE GENOMIC DNA]</scope>
    <source>
        <strain evidence="2 3">RL16-012-BIC-B</strain>
    </source>
</reference>
<protein>
    <submittedName>
        <fullName evidence="2">Uncharacterized protein</fullName>
    </submittedName>
</protein>
<keyword evidence="3" id="KW-1185">Reference proteome</keyword>
<comment type="caution">
    <text evidence="2">The sequence shown here is derived from an EMBL/GenBank/DDBJ whole genome shotgun (WGS) entry which is preliminary data.</text>
</comment>
<dbReference type="EMBL" id="JAQQFN010000014">
    <property type="protein sequence ID" value="MFL9885233.1"/>
    <property type="molecule type" value="Genomic_DNA"/>
</dbReference>
<sequence>MKTSEANLEFSYDSRNRAEVARQSGNIVDICATVLPSVGHESRLFRQCKQSAAPQLALSFLFEQMQRSPGIVKSEKIEMQERYGKEKPPEGGSYAK</sequence>
<name>A0ABW8ZQS8_9BURK</name>
<accession>A0ABW8ZQS8</accession>
<feature type="compositionally biased region" description="Basic and acidic residues" evidence="1">
    <location>
        <begin position="73"/>
        <end position="89"/>
    </location>
</feature>
<dbReference type="Proteomes" id="UP001629249">
    <property type="component" value="Unassembled WGS sequence"/>
</dbReference>
<organism evidence="2 3">
    <name type="scientific">Paraburkholderia agricolaris</name>
    <dbReference type="NCBI Taxonomy" id="2152888"/>
    <lineage>
        <taxon>Bacteria</taxon>
        <taxon>Pseudomonadati</taxon>
        <taxon>Pseudomonadota</taxon>
        <taxon>Betaproteobacteria</taxon>
        <taxon>Burkholderiales</taxon>
        <taxon>Burkholderiaceae</taxon>
        <taxon>Paraburkholderia</taxon>
    </lineage>
</organism>
<evidence type="ECO:0000313" key="2">
    <source>
        <dbReference type="EMBL" id="MFL9885233.1"/>
    </source>
</evidence>